<dbReference type="Proteomes" id="UP000320390">
    <property type="component" value="Chromosome"/>
</dbReference>
<keyword evidence="3" id="KW-1185">Reference proteome</keyword>
<dbReference type="RefSeq" id="WP_145205585.1">
    <property type="nucleotide sequence ID" value="NZ_CP036434.1"/>
</dbReference>
<organism evidence="2 3">
    <name type="scientific">Saltatorellus ferox</name>
    <dbReference type="NCBI Taxonomy" id="2528018"/>
    <lineage>
        <taxon>Bacteria</taxon>
        <taxon>Pseudomonadati</taxon>
        <taxon>Planctomycetota</taxon>
        <taxon>Planctomycetia</taxon>
        <taxon>Planctomycetia incertae sedis</taxon>
        <taxon>Saltatorellus</taxon>
    </lineage>
</organism>
<feature type="signal peptide" evidence="1">
    <location>
        <begin position="1"/>
        <end position="26"/>
    </location>
</feature>
<reference evidence="2 3" key="1">
    <citation type="submission" date="2019-02" db="EMBL/GenBank/DDBJ databases">
        <title>Deep-cultivation of Planctomycetes and their phenomic and genomic characterization uncovers novel biology.</title>
        <authorList>
            <person name="Wiegand S."/>
            <person name="Jogler M."/>
            <person name="Boedeker C."/>
            <person name="Pinto D."/>
            <person name="Vollmers J."/>
            <person name="Rivas-Marin E."/>
            <person name="Kohn T."/>
            <person name="Peeters S.H."/>
            <person name="Heuer A."/>
            <person name="Rast P."/>
            <person name="Oberbeckmann S."/>
            <person name="Bunk B."/>
            <person name="Jeske O."/>
            <person name="Meyerdierks A."/>
            <person name="Storesund J.E."/>
            <person name="Kallscheuer N."/>
            <person name="Luecker S."/>
            <person name="Lage O.M."/>
            <person name="Pohl T."/>
            <person name="Merkel B.J."/>
            <person name="Hornburger P."/>
            <person name="Mueller R.-W."/>
            <person name="Bruemmer F."/>
            <person name="Labrenz M."/>
            <person name="Spormann A.M."/>
            <person name="Op den Camp H."/>
            <person name="Overmann J."/>
            <person name="Amann R."/>
            <person name="Jetten M.S.M."/>
            <person name="Mascher T."/>
            <person name="Medema M.H."/>
            <person name="Devos D.P."/>
            <person name="Kaster A.-K."/>
            <person name="Ovreas L."/>
            <person name="Rohde M."/>
            <person name="Galperin M.Y."/>
            <person name="Jogler C."/>
        </authorList>
    </citation>
    <scope>NUCLEOTIDE SEQUENCE [LARGE SCALE GENOMIC DNA]</scope>
    <source>
        <strain evidence="2 3">Poly30</strain>
    </source>
</reference>
<proteinExistence type="predicted"/>
<gene>
    <name evidence="2" type="ORF">Poly30_56200</name>
</gene>
<dbReference type="AlphaFoldDB" id="A0A518F141"/>
<evidence type="ECO:0000313" key="3">
    <source>
        <dbReference type="Proteomes" id="UP000320390"/>
    </source>
</evidence>
<accession>A0A518F141</accession>
<dbReference type="EMBL" id="CP036434">
    <property type="protein sequence ID" value="QDV10058.1"/>
    <property type="molecule type" value="Genomic_DNA"/>
</dbReference>
<keyword evidence="1" id="KW-0732">Signal</keyword>
<sequence length="468" mass="49560" precursor="true">MKLFTSISSLVVATAAVLATGSTALAQSASIDLRESHQSVHTMVGGDYLGNLVSVANPGSGLATLQWRYTHPAAGIHTVVDIDLTLPLHRVGYVLALSSDQFLVAGRRHTGPGSFTGHLALVQLDFATQGMAVLSSADVAGVDPTDLSYDPLGGDLFLLDAGARRLMVSPWAGSGAVPTLFTQVADYTTEPALVLPQYAVLRSRNLASGALLFDANKVRYTRYFEAGGQWYADTNLWAASLAAPLVTRDRVFVPRNRPFDVDVFGPAAFPMALEFSAEGQVDTTVTLTTPSQTISPFAATGQPGAFGHLGSTTVGDLDFRSCVRYGLPQGQSFFPMGEMTCDMYGPFAGRQNMTVMAEVLPHATSGTNLGTAVTGELWIAFRDSSGNDPVTINGDSALLSPLLQLPFDLAAGTLPLDISFEMPTIDASLVGAVVLFQVVLTDGSQWAYTDVFGLEIRPSDPWDLSSNP</sequence>
<name>A0A518F141_9BACT</name>
<evidence type="ECO:0000256" key="1">
    <source>
        <dbReference type="SAM" id="SignalP"/>
    </source>
</evidence>
<protein>
    <submittedName>
        <fullName evidence="2">Uncharacterized protein</fullName>
    </submittedName>
</protein>
<evidence type="ECO:0000313" key="2">
    <source>
        <dbReference type="EMBL" id="QDV10058.1"/>
    </source>
</evidence>
<feature type="chain" id="PRO_5021769773" evidence="1">
    <location>
        <begin position="27"/>
        <end position="468"/>
    </location>
</feature>